<keyword evidence="3" id="KW-1185">Reference proteome</keyword>
<dbReference type="AlphaFoldDB" id="A0A843W4F0"/>
<dbReference type="Proteomes" id="UP000652761">
    <property type="component" value="Unassembled WGS sequence"/>
</dbReference>
<sequence>VPSSGGVGGDEHEDEHEDEDQFLRMLRIRDMDVGAPPKHYTGKSLEDPIASVQVGDDSFAGEDDLGINSFTR</sequence>
<feature type="region of interest" description="Disordered" evidence="1">
    <location>
        <begin position="1"/>
        <end position="20"/>
    </location>
</feature>
<evidence type="ECO:0000313" key="2">
    <source>
        <dbReference type="EMBL" id="MQL99153.1"/>
    </source>
</evidence>
<proteinExistence type="predicted"/>
<organism evidence="2 3">
    <name type="scientific">Colocasia esculenta</name>
    <name type="common">Wild taro</name>
    <name type="synonym">Arum esculentum</name>
    <dbReference type="NCBI Taxonomy" id="4460"/>
    <lineage>
        <taxon>Eukaryota</taxon>
        <taxon>Viridiplantae</taxon>
        <taxon>Streptophyta</taxon>
        <taxon>Embryophyta</taxon>
        <taxon>Tracheophyta</taxon>
        <taxon>Spermatophyta</taxon>
        <taxon>Magnoliopsida</taxon>
        <taxon>Liliopsida</taxon>
        <taxon>Araceae</taxon>
        <taxon>Aroideae</taxon>
        <taxon>Colocasieae</taxon>
        <taxon>Colocasia</taxon>
    </lineage>
</organism>
<feature type="compositionally biased region" description="Acidic residues" evidence="1">
    <location>
        <begin position="11"/>
        <end position="20"/>
    </location>
</feature>
<comment type="caution">
    <text evidence="2">The sequence shown here is derived from an EMBL/GenBank/DDBJ whole genome shotgun (WGS) entry which is preliminary data.</text>
</comment>
<accession>A0A843W4F0</accession>
<evidence type="ECO:0000256" key="1">
    <source>
        <dbReference type="SAM" id="MobiDB-lite"/>
    </source>
</evidence>
<dbReference type="EMBL" id="NMUH01002305">
    <property type="protein sequence ID" value="MQL99153.1"/>
    <property type="molecule type" value="Genomic_DNA"/>
</dbReference>
<name>A0A843W4F0_COLES</name>
<feature type="non-terminal residue" evidence="2">
    <location>
        <position position="1"/>
    </location>
</feature>
<gene>
    <name evidence="2" type="ORF">Taro_031871</name>
</gene>
<evidence type="ECO:0000313" key="3">
    <source>
        <dbReference type="Proteomes" id="UP000652761"/>
    </source>
</evidence>
<reference evidence="2" key="1">
    <citation type="submission" date="2017-07" db="EMBL/GenBank/DDBJ databases">
        <title>Taro Niue Genome Assembly and Annotation.</title>
        <authorList>
            <person name="Atibalentja N."/>
            <person name="Keating K."/>
            <person name="Fields C.J."/>
        </authorList>
    </citation>
    <scope>NUCLEOTIDE SEQUENCE</scope>
    <source>
        <strain evidence="2">Niue_2</strain>
        <tissue evidence="2">Leaf</tissue>
    </source>
</reference>
<protein>
    <submittedName>
        <fullName evidence="2">Uncharacterized protein</fullName>
    </submittedName>
</protein>